<dbReference type="Gramene" id="KJB76662">
    <property type="protein sequence ID" value="KJB76662"/>
    <property type="gene ID" value="B456_012G098800"/>
</dbReference>
<evidence type="ECO:0000313" key="2">
    <source>
        <dbReference type="Proteomes" id="UP000032304"/>
    </source>
</evidence>
<dbReference type="AlphaFoldDB" id="A0A0D2S0Q6"/>
<evidence type="ECO:0000313" key="1">
    <source>
        <dbReference type="EMBL" id="KJB76662.1"/>
    </source>
</evidence>
<keyword evidence="2" id="KW-1185">Reference proteome</keyword>
<accession>A0A0D2S0Q6</accession>
<dbReference type="EMBL" id="CM001751">
    <property type="protein sequence ID" value="KJB76662.1"/>
    <property type="molecule type" value="Genomic_DNA"/>
</dbReference>
<dbReference type="OMA" id="KNINYIM"/>
<dbReference type="Proteomes" id="UP000032304">
    <property type="component" value="Chromosome 12"/>
</dbReference>
<protein>
    <submittedName>
        <fullName evidence="1">Uncharacterized protein</fullName>
    </submittedName>
</protein>
<proteinExistence type="predicted"/>
<organism evidence="1 2">
    <name type="scientific">Gossypium raimondii</name>
    <name type="common">Peruvian cotton</name>
    <name type="synonym">Gossypium klotzschianum subsp. raimondii</name>
    <dbReference type="NCBI Taxonomy" id="29730"/>
    <lineage>
        <taxon>Eukaryota</taxon>
        <taxon>Viridiplantae</taxon>
        <taxon>Streptophyta</taxon>
        <taxon>Embryophyta</taxon>
        <taxon>Tracheophyta</taxon>
        <taxon>Spermatophyta</taxon>
        <taxon>Magnoliopsida</taxon>
        <taxon>eudicotyledons</taxon>
        <taxon>Gunneridae</taxon>
        <taxon>Pentapetalae</taxon>
        <taxon>rosids</taxon>
        <taxon>malvids</taxon>
        <taxon>Malvales</taxon>
        <taxon>Malvaceae</taxon>
        <taxon>Malvoideae</taxon>
        <taxon>Gossypium</taxon>
    </lineage>
</organism>
<gene>
    <name evidence="1" type="ORF">B456_012G098800</name>
</gene>
<sequence length="155" mass="17669">MLRALHYANNYSHILRAYISIFSHNTTRQLDIDCVISFAIMHTQHSMKFGGVVVALDSRLFVANSWQQQQSKLVASSSDCPSSDLKNFKSPGASTTIGNEKNINYIMTELRCIRNFNHSSLILANFSNKWKSNSRHKTTCQILKPENLPYKLYPV</sequence>
<reference evidence="1 2" key="1">
    <citation type="journal article" date="2012" name="Nature">
        <title>Repeated polyploidization of Gossypium genomes and the evolution of spinnable cotton fibres.</title>
        <authorList>
            <person name="Paterson A.H."/>
            <person name="Wendel J.F."/>
            <person name="Gundlach H."/>
            <person name="Guo H."/>
            <person name="Jenkins J."/>
            <person name="Jin D."/>
            <person name="Llewellyn D."/>
            <person name="Showmaker K.C."/>
            <person name="Shu S."/>
            <person name="Udall J."/>
            <person name="Yoo M.J."/>
            <person name="Byers R."/>
            <person name="Chen W."/>
            <person name="Doron-Faigenboim A."/>
            <person name="Duke M.V."/>
            <person name="Gong L."/>
            <person name="Grimwood J."/>
            <person name="Grover C."/>
            <person name="Grupp K."/>
            <person name="Hu G."/>
            <person name="Lee T.H."/>
            <person name="Li J."/>
            <person name="Lin L."/>
            <person name="Liu T."/>
            <person name="Marler B.S."/>
            <person name="Page J.T."/>
            <person name="Roberts A.W."/>
            <person name="Romanel E."/>
            <person name="Sanders W.S."/>
            <person name="Szadkowski E."/>
            <person name="Tan X."/>
            <person name="Tang H."/>
            <person name="Xu C."/>
            <person name="Wang J."/>
            <person name="Wang Z."/>
            <person name="Zhang D."/>
            <person name="Zhang L."/>
            <person name="Ashrafi H."/>
            <person name="Bedon F."/>
            <person name="Bowers J.E."/>
            <person name="Brubaker C.L."/>
            <person name="Chee P.W."/>
            <person name="Das S."/>
            <person name="Gingle A.R."/>
            <person name="Haigler C.H."/>
            <person name="Harker D."/>
            <person name="Hoffmann L.V."/>
            <person name="Hovav R."/>
            <person name="Jones D.C."/>
            <person name="Lemke C."/>
            <person name="Mansoor S."/>
            <person name="ur Rahman M."/>
            <person name="Rainville L.N."/>
            <person name="Rambani A."/>
            <person name="Reddy U.K."/>
            <person name="Rong J.K."/>
            <person name="Saranga Y."/>
            <person name="Scheffler B.E."/>
            <person name="Scheffler J.A."/>
            <person name="Stelly D.M."/>
            <person name="Triplett B.A."/>
            <person name="Van Deynze A."/>
            <person name="Vaslin M.F."/>
            <person name="Waghmare V.N."/>
            <person name="Walford S.A."/>
            <person name="Wright R.J."/>
            <person name="Zaki E.A."/>
            <person name="Zhang T."/>
            <person name="Dennis E.S."/>
            <person name="Mayer K.F."/>
            <person name="Peterson D.G."/>
            <person name="Rokhsar D.S."/>
            <person name="Wang X."/>
            <person name="Schmutz J."/>
        </authorList>
    </citation>
    <scope>NUCLEOTIDE SEQUENCE [LARGE SCALE GENOMIC DNA]</scope>
</reference>
<name>A0A0D2S0Q6_GOSRA</name>